<reference evidence="1" key="2">
    <citation type="journal article" date="2015" name="Fish Shellfish Immunol.">
        <title>Early steps in the European eel (Anguilla anguilla)-Vibrio vulnificus interaction in the gills: Role of the RtxA13 toxin.</title>
        <authorList>
            <person name="Callol A."/>
            <person name="Pajuelo D."/>
            <person name="Ebbesson L."/>
            <person name="Teles M."/>
            <person name="MacKenzie S."/>
            <person name="Amaro C."/>
        </authorList>
    </citation>
    <scope>NUCLEOTIDE SEQUENCE</scope>
</reference>
<accession>A0A0E9SN23</accession>
<sequence length="32" mass="3887">MFICILYDHVKLFFIIVKLFDQESLEEKTVSH</sequence>
<dbReference type="EMBL" id="GBXM01065930">
    <property type="protein sequence ID" value="JAH42647.1"/>
    <property type="molecule type" value="Transcribed_RNA"/>
</dbReference>
<protein>
    <submittedName>
        <fullName evidence="1">Uncharacterized protein</fullName>
    </submittedName>
</protein>
<reference evidence="1" key="1">
    <citation type="submission" date="2014-11" db="EMBL/GenBank/DDBJ databases">
        <authorList>
            <person name="Amaro Gonzalez C."/>
        </authorList>
    </citation>
    <scope>NUCLEOTIDE SEQUENCE</scope>
</reference>
<proteinExistence type="predicted"/>
<name>A0A0E9SN23_ANGAN</name>
<dbReference type="AlphaFoldDB" id="A0A0E9SN23"/>
<organism evidence="1">
    <name type="scientific">Anguilla anguilla</name>
    <name type="common">European freshwater eel</name>
    <name type="synonym">Muraena anguilla</name>
    <dbReference type="NCBI Taxonomy" id="7936"/>
    <lineage>
        <taxon>Eukaryota</taxon>
        <taxon>Metazoa</taxon>
        <taxon>Chordata</taxon>
        <taxon>Craniata</taxon>
        <taxon>Vertebrata</taxon>
        <taxon>Euteleostomi</taxon>
        <taxon>Actinopterygii</taxon>
        <taxon>Neopterygii</taxon>
        <taxon>Teleostei</taxon>
        <taxon>Anguilliformes</taxon>
        <taxon>Anguillidae</taxon>
        <taxon>Anguilla</taxon>
    </lineage>
</organism>
<evidence type="ECO:0000313" key="1">
    <source>
        <dbReference type="EMBL" id="JAH42647.1"/>
    </source>
</evidence>